<name>A0A2V3W0P4_9BACI</name>
<dbReference type="AlphaFoldDB" id="A0A2V3W0P4"/>
<evidence type="ECO:0000313" key="2">
    <source>
        <dbReference type="EMBL" id="PXW87470.1"/>
    </source>
</evidence>
<dbReference type="InterPro" id="IPR000182">
    <property type="entry name" value="GNAT_dom"/>
</dbReference>
<dbReference type="Gene3D" id="3.40.630.30">
    <property type="match status" value="1"/>
</dbReference>
<organism evidence="2 3">
    <name type="scientific">Pseudogracilibacillus auburnensis</name>
    <dbReference type="NCBI Taxonomy" id="1494959"/>
    <lineage>
        <taxon>Bacteria</taxon>
        <taxon>Bacillati</taxon>
        <taxon>Bacillota</taxon>
        <taxon>Bacilli</taxon>
        <taxon>Bacillales</taxon>
        <taxon>Bacillaceae</taxon>
        <taxon>Pseudogracilibacillus</taxon>
    </lineage>
</organism>
<dbReference type="InterPro" id="IPR016181">
    <property type="entry name" value="Acyl_CoA_acyltransferase"/>
</dbReference>
<sequence length="207" mass="24216">MIIREIQKEDIDEVVKIAILGFGNSEIAYKEEHYANHINTFPEGQVCVLYDGKIVGSSSSIIINYEEYGDDHTFEDISKDGFINNHNYRGKNLYGLDVVVHPAFRKRHIGKRLYEERRRLCKQFNLQSIIIGGRMPNYHKYATHHSAHEYVEFVQQGKIYDPVLTFQLKNGFNVRSVNANYLEDDTDSLEYAAIMEWINKEYELKEN</sequence>
<keyword evidence="2" id="KW-0808">Transferase</keyword>
<accession>A0A2V3W0P4</accession>
<proteinExistence type="predicted"/>
<keyword evidence="3" id="KW-1185">Reference proteome</keyword>
<dbReference type="Pfam" id="PF00583">
    <property type="entry name" value="Acetyltransf_1"/>
    <property type="match status" value="1"/>
</dbReference>
<protein>
    <submittedName>
        <fullName evidence="2">Acetyltransferase (GNAT) family protein</fullName>
    </submittedName>
</protein>
<dbReference type="PROSITE" id="PS51186">
    <property type="entry name" value="GNAT"/>
    <property type="match status" value="1"/>
</dbReference>
<gene>
    <name evidence="2" type="ORF">DFR56_105112</name>
</gene>
<dbReference type="OrthoDB" id="9811121at2"/>
<comment type="caution">
    <text evidence="2">The sequence shown here is derived from an EMBL/GenBank/DDBJ whole genome shotgun (WGS) entry which is preliminary data.</text>
</comment>
<feature type="domain" description="N-acetyltransferase" evidence="1">
    <location>
        <begin position="1"/>
        <end position="196"/>
    </location>
</feature>
<dbReference type="GO" id="GO:0016747">
    <property type="term" value="F:acyltransferase activity, transferring groups other than amino-acyl groups"/>
    <property type="evidence" value="ECO:0007669"/>
    <property type="project" value="InterPro"/>
</dbReference>
<dbReference type="Proteomes" id="UP000247978">
    <property type="component" value="Unassembled WGS sequence"/>
</dbReference>
<dbReference type="CDD" id="cd04301">
    <property type="entry name" value="NAT_SF"/>
    <property type="match status" value="1"/>
</dbReference>
<dbReference type="EMBL" id="QJJQ01000005">
    <property type="protein sequence ID" value="PXW87470.1"/>
    <property type="molecule type" value="Genomic_DNA"/>
</dbReference>
<evidence type="ECO:0000313" key="3">
    <source>
        <dbReference type="Proteomes" id="UP000247978"/>
    </source>
</evidence>
<evidence type="ECO:0000259" key="1">
    <source>
        <dbReference type="PROSITE" id="PS51186"/>
    </source>
</evidence>
<dbReference type="RefSeq" id="WP_110395064.1">
    <property type="nucleotide sequence ID" value="NZ_JBHUHB010000001.1"/>
</dbReference>
<dbReference type="SUPFAM" id="SSF55729">
    <property type="entry name" value="Acyl-CoA N-acyltransferases (Nat)"/>
    <property type="match status" value="1"/>
</dbReference>
<reference evidence="2 3" key="1">
    <citation type="submission" date="2018-05" db="EMBL/GenBank/DDBJ databases">
        <title>Genomic Encyclopedia of Type Strains, Phase IV (KMG-IV): sequencing the most valuable type-strain genomes for metagenomic binning, comparative biology and taxonomic classification.</title>
        <authorList>
            <person name="Goeker M."/>
        </authorList>
    </citation>
    <scope>NUCLEOTIDE SEQUENCE [LARGE SCALE GENOMIC DNA]</scope>
    <source>
        <strain evidence="2 3">DSM 28556</strain>
    </source>
</reference>